<evidence type="ECO:0008006" key="8">
    <source>
        <dbReference type="Google" id="ProtNLM"/>
    </source>
</evidence>
<keyword evidence="4 5" id="KW-0472">Membrane</keyword>
<feature type="transmembrane region" description="Helical" evidence="5">
    <location>
        <begin position="12"/>
        <end position="35"/>
    </location>
</feature>
<feature type="transmembrane region" description="Helical" evidence="5">
    <location>
        <begin position="56"/>
        <end position="76"/>
    </location>
</feature>
<evidence type="ECO:0000256" key="4">
    <source>
        <dbReference type="ARBA" id="ARBA00023136"/>
    </source>
</evidence>
<dbReference type="EMBL" id="JAQQBS010001423">
    <property type="protein sequence ID" value="KAK0160453.1"/>
    <property type="molecule type" value="Genomic_DNA"/>
</dbReference>
<reference evidence="6" key="2">
    <citation type="submission" date="2023-03" db="EMBL/GenBank/DDBJ databases">
        <authorList>
            <person name="Inwood S.N."/>
            <person name="Skelly J.G."/>
            <person name="Guhlin J."/>
            <person name="Harrop T.W.R."/>
            <person name="Goldson S.G."/>
            <person name="Dearden P.K."/>
        </authorList>
    </citation>
    <scope>NUCLEOTIDE SEQUENCE</scope>
    <source>
        <strain evidence="6">Irish</strain>
        <tissue evidence="6">Whole body</tissue>
    </source>
</reference>
<evidence type="ECO:0000313" key="7">
    <source>
        <dbReference type="Proteomes" id="UP001168990"/>
    </source>
</evidence>
<evidence type="ECO:0000313" key="6">
    <source>
        <dbReference type="EMBL" id="KAK0160453.1"/>
    </source>
</evidence>
<dbReference type="AlphaFoldDB" id="A0AA39F1J9"/>
<protein>
    <recommendedName>
        <fullName evidence="8">Tetraspanin</fullName>
    </recommendedName>
</protein>
<gene>
    <name evidence="6" type="ORF">PV328_007862</name>
</gene>
<accession>A0AA39F1J9</accession>
<dbReference type="Gene3D" id="1.10.1450.10">
    <property type="entry name" value="Tetraspanin"/>
    <property type="match status" value="1"/>
</dbReference>
<dbReference type="Proteomes" id="UP001168990">
    <property type="component" value="Unassembled WGS sequence"/>
</dbReference>
<sequence length="340" mass="38685">MKNYQIGISLKNVHILACIFLIAIAILVFLDVLIIQSNIISLKPYLKFHVSKPLSLLLLGSILLIGTGFLGILSGINNWRAGLQTFVIIIFCMFISMVGLSIVFYCTSKTADDAMYYRLTEHIRNYSINSYDLDNVQLHLSCCGVSNFIDWNETLGFIPGSCCNSNTTCNFDNIVLHRDGCYSALKAFLDNYTEKIIIVLTIIGFIETNLVSNIDTRICVVIVSIVSSLLLVYSLKNKGHEESETDEQSVQIPRINNPLGQVTPDPNSSSLSFVIGNVPEDNYRFPTYNYVRRPSERNFIINHRNRHENYLQSPPQQRYDRRIFQSIPKRMNISIYNSQK</sequence>
<dbReference type="Pfam" id="PF00335">
    <property type="entry name" value="Tetraspanin"/>
    <property type="match status" value="1"/>
</dbReference>
<feature type="transmembrane region" description="Helical" evidence="5">
    <location>
        <begin position="82"/>
        <end position="106"/>
    </location>
</feature>
<comment type="caution">
    <text evidence="6">The sequence shown here is derived from an EMBL/GenBank/DDBJ whole genome shotgun (WGS) entry which is preliminary data.</text>
</comment>
<dbReference type="InterPro" id="IPR008952">
    <property type="entry name" value="Tetraspanin_EC2_sf"/>
</dbReference>
<name>A0AA39F1J9_9HYME</name>
<evidence type="ECO:0000256" key="3">
    <source>
        <dbReference type="ARBA" id="ARBA00022989"/>
    </source>
</evidence>
<evidence type="ECO:0000256" key="5">
    <source>
        <dbReference type="SAM" id="Phobius"/>
    </source>
</evidence>
<evidence type="ECO:0000256" key="2">
    <source>
        <dbReference type="ARBA" id="ARBA00022692"/>
    </source>
</evidence>
<dbReference type="GO" id="GO:0005886">
    <property type="term" value="C:plasma membrane"/>
    <property type="evidence" value="ECO:0007669"/>
    <property type="project" value="TreeGrafter"/>
</dbReference>
<reference evidence="6" key="1">
    <citation type="journal article" date="2023" name="bioRxiv">
        <title>Scaffold-level genome assemblies of two parasitoid biocontrol wasps reveal the parthenogenesis mechanism and an associated novel virus.</title>
        <authorList>
            <person name="Inwood S."/>
            <person name="Skelly J."/>
            <person name="Guhlin J."/>
            <person name="Harrop T."/>
            <person name="Goldson S."/>
            <person name="Dearden P."/>
        </authorList>
    </citation>
    <scope>NUCLEOTIDE SEQUENCE</scope>
    <source>
        <strain evidence="6">Irish</strain>
        <tissue evidence="6">Whole body</tissue>
    </source>
</reference>
<dbReference type="InterPro" id="IPR018499">
    <property type="entry name" value="Tetraspanin/Peripherin"/>
</dbReference>
<keyword evidence="7" id="KW-1185">Reference proteome</keyword>
<keyword evidence="2 5" id="KW-0812">Transmembrane</keyword>
<comment type="subcellular location">
    <subcellularLocation>
        <location evidence="1">Membrane</location>
        <topology evidence="1">Multi-pass membrane protein</topology>
    </subcellularLocation>
</comment>
<keyword evidence="3 5" id="KW-1133">Transmembrane helix</keyword>
<dbReference type="CDD" id="cd03127">
    <property type="entry name" value="tetraspanin_LEL"/>
    <property type="match status" value="1"/>
</dbReference>
<dbReference type="SUPFAM" id="SSF48652">
    <property type="entry name" value="Tetraspanin"/>
    <property type="match status" value="1"/>
</dbReference>
<dbReference type="PANTHER" id="PTHR19282">
    <property type="entry name" value="TETRASPANIN"/>
    <property type="match status" value="1"/>
</dbReference>
<dbReference type="PANTHER" id="PTHR19282:SF544">
    <property type="entry name" value="TETRASPANIN"/>
    <property type="match status" value="1"/>
</dbReference>
<proteinExistence type="predicted"/>
<evidence type="ECO:0000256" key="1">
    <source>
        <dbReference type="ARBA" id="ARBA00004141"/>
    </source>
</evidence>
<organism evidence="6 7">
    <name type="scientific">Microctonus aethiopoides</name>
    <dbReference type="NCBI Taxonomy" id="144406"/>
    <lineage>
        <taxon>Eukaryota</taxon>
        <taxon>Metazoa</taxon>
        <taxon>Ecdysozoa</taxon>
        <taxon>Arthropoda</taxon>
        <taxon>Hexapoda</taxon>
        <taxon>Insecta</taxon>
        <taxon>Pterygota</taxon>
        <taxon>Neoptera</taxon>
        <taxon>Endopterygota</taxon>
        <taxon>Hymenoptera</taxon>
        <taxon>Apocrita</taxon>
        <taxon>Ichneumonoidea</taxon>
        <taxon>Braconidae</taxon>
        <taxon>Euphorinae</taxon>
        <taxon>Microctonus</taxon>
    </lineage>
</organism>